<accession>A0A8S2DVK3</accession>
<comment type="caution">
    <text evidence="1">The sequence shown here is derived from an EMBL/GenBank/DDBJ whole genome shotgun (WGS) entry which is preliminary data.</text>
</comment>
<evidence type="ECO:0000313" key="2">
    <source>
        <dbReference type="EMBL" id="CAF3763767.1"/>
    </source>
</evidence>
<dbReference type="Proteomes" id="UP000681722">
    <property type="component" value="Unassembled WGS sequence"/>
</dbReference>
<dbReference type="Proteomes" id="UP000677228">
    <property type="component" value="Unassembled WGS sequence"/>
</dbReference>
<dbReference type="EMBL" id="CAJNOK010006114">
    <property type="protein sequence ID" value="CAF0993901.1"/>
    <property type="molecule type" value="Genomic_DNA"/>
</dbReference>
<evidence type="ECO:0000313" key="1">
    <source>
        <dbReference type="EMBL" id="CAF0993901.1"/>
    </source>
</evidence>
<dbReference type="AlphaFoldDB" id="A0A8S2DVK3"/>
<organism evidence="1 4">
    <name type="scientific">Didymodactylos carnosus</name>
    <dbReference type="NCBI Taxonomy" id="1234261"/>
    <lineage>
        <taxon>Eukaryota</taxon>
        <taxon>Metazoa</taxon>
        <taxon>Spiralia</taxon>
        <taxon>Gnathifera</taxon>
        <taxon>Rotifera</taxon>
        <taxon>Eurotatoria</taxon>
        <taxon>Bdelloidea</taxon>
        <taxon>Philodinida</taxon>
        <taxon>Philodinidae</taxon>
        <taxon>Didymodactylos</taxon>
    </lineage>
</organism>
<evidence type="ECO:0000313" key="4">
    <source>
        <dbReference type="Proteomes" id="UP000677228"/>
    </source>
</evidence>
<name>A0A8S2DVK3_9BILA</name>
<reference evidence="1" key="1">
    <citation type="submission" date="2021-02" db="EMBL/GenBank/DDBJ databases">
        <authorList>
            <person name="Nowell W R."/>
        </authorList>
    </citation>
    <scope>NUCLEOTIDE SEQUENCE</scope>
</reference>
<protein>
    <submittedName>
        <fullName evidence="1">Uncharacterized protein</fullName>
    </submittedName>
</protein>
<gene>
    <name evidence="1" type="ORF">OVA965_LOCUS14212</name>
    <name evidence="3" type="ORF">SRO942_LOCUS50695</name>
    <name evidence="2" type="ORF">TMI583_LOCUS14217</name>
</gene>
<proteinExistence type="predicted"/>
<dbReference type="Proteomes" id="UP000682733">
    <property type="component" value="Unassembled WGS sequence"/>
</dbReference>
<dbReference type="EMBL" id="CAJOBA010006121">
    <property type="protein sequence ID" value="CAF3763767.1"/>
    <property type="molecule type" value="Genomic_DNA"/>
</dbReference>
<dbReference type="EMBL" id="CAJOBC010147002">
    <property type="protein sequence ID" value="CAF4663170.1"/>
    <property type="molecule type" value="Genomic_DNA"/>
</dbReference>
<evidence type="ECO:0000313" key="3">
    <source>
        <dbReference type="EMBL" id="CAF4663170.1"/>
    </source>
</evidence>
<sequence>MLEARYTYKIPPPSFKCFDLTVRTHNDTSILAMAAPKLLEWGHCRDEVEVNSMFDRLKELGIYRYQNGNERGI</sequence>